<proteinExistence type="predicted"/>
<evidence type="ECO:0008006" key="3">
    <source>
        <dbReference type="Google" id="ProtNLM"/>
    </source>
</evidence>
<protein>
    <recommendedName>
        <fullName evidence="3">Transposase</fullName>
    </recommendedName>
</protein>
<dbReference type="Gene3D" id="3.30.420.10">
    <property type="entry name" value="Ribonuclease H-like superfamily/Ribonuclease H"/>
    <property type="match status" value="1"/>
</dbReference>
<reference evidence="1" key="1">
    <citation type="submission" date="2022-11" db="EMBL/GenBank/DDBJ databases">
        <title>Centuries of genome instability and evolution in soft-shell clam transmissible cancer (bioRxiv).</title>
        <authorList>
            <person name="Hart S.F.M."/>
            <person name="Yonemitsu M.A."/>
            <person name="Giersch R.M."/>
            <person name="Beal B.F."/>
            <person name="Arriagada G."/>
            <person name="Davis B.W."/>
            <person name="Ostrander E.A."/>
            <person name="Goff S.P."/>
            <person name="Metzger M.J."/>
        </authorList>
    </citation>
    <scope>NUCLEOTIDE SEQUENCE</scope>
    <source>
        <strain evidence="1">MELC-2E11</strain>
        <tissue evidence="1">Siphon/mantle</tissue>
    </source>
</reference>
<organism evidence="1 2">
    <name type="scientific">Mya arenaria</name>
    <name type="common">Soft-shell clam</name>
    <dbReference type="NCBI Taxonomy" id="6604"/>
    <lineage>
        <taxon>Eukaryota</taxon>
        <taxon>Metazoa</taxon>
        <taxon>Spiralia</taxon>
        <taxon>Lophotrochozoa</taxon>
        <taxon>Mollusca</taxon>
        <taxon>Bivalvia</taxon>
        <taxon>Autobranchia</taxon>
        <taxon>Heteroconchia</taxon>
        <taxon>Euheterodonta</taxon>
        <taxon>Imparidentia</taxon>
        <taxon>Neoheterodontei</taxon>
        <taxon>Myida</taxon>
        <taxon>Myoidea</taxon>
        <taxon>Myidae</taxon>
        <taxon>Mya</taxon>
    </lineage>
</organism>
<sequence length="126" mass="14879">MDETYISLYEPETKLASMVWKHPSFPPKPRQKDPDQQHDTFFMDSQAMLLQQAVIRRDLMNAIRKKRPDAEVENNLFHQDNAPPHRCHETLMTINFLGPDLALFDFAILSRLNNFIRGNRNEDLHF</sequence>
<evidence type="ECO:0000313" key="2">
    <source>
        <dbReference type="Proteomes" id="UP001164746"/>
    </source>
</evidence>
<accession>A0ABY7DPK5</accession>
<dbReference type="InterPro" id="IPR036397">
    <property type="entry name" value="RNaseH_sf"/>
</dbReference>
<dbReference type="EMBL" id="CP111014">
    <property type="protein sequence ID" value="WAQ98494.1"/>
    <property type="molecule type" value="Genomic_DNA"/>
</dbReference>
<keyword evidence="2" id="KW-1185">Reference proteome</keyword>
<feature type="non-terminal residue" evidence="1">
    <location>
        <position position="126"/>
    </location>
</feature>
<evidence type="ECO:0000313" key="1">
    <source>
        <dbReference type="EMBL" id="WAQ98494.1"/>
    </source>
</evidence>
<gene>
    <name evidence="1" type="ORF">MAR_022867</name>
</gene>
<dbReference type="Proteomes" id="UP001164746">
    <property type="component" value="Chromosome 3"/>
</dbReference>
<name>A0ABY7DPK5_MYAAR</name>